<evidence type="ECO:0000256" key="6">
    <source>
        <dbReference type="ARBA" id="ARBA00025737"/>
    </source>
</evidence>
<evidence type="ECO:0000313" key="10">
    <source>
        <dbReference type="Proteomes" id="UP000002218"/>
    </source>
</evidence>
<comment type="cofactor">
    <cofactor evidence="1">
        <name>heme b</name>
        <dbReference type="ChEBI" id="CHEBI:60344"/>
    </cofactor>
</comment>
<protein>
    <submittedName>
        <fullName evidence="9">Dyp-type peroxidase family</fullName>
    </submittedName>
</protein>
<dbReference type="InterPro" id="IPR048328">
    <property type="entry name" value="Dyp_perox_C"/>
</dbReference>
<dbReference type="GO" id="GO:0005829">
    <property type="term" value="C:cytosol"/>
    <property type="evidence" value="ECO:0007669"/>
    <property type="project" value="TreeGrafter"/>
</dbReference>
<dbReference type="STRING" id="479431.Namu_4299"/>
<dbReference type="OrthoDB" id="3251355at2"/>
<dbReference type="GO" id="GO:0046872">
    <property type="term" value="F:metal ion binding"/>
    <property type="evidence" value="ECO:0007669"/>
    <property type="project" value="UniProtKB-KW"/>
</dbReference>
<keyword evidence="5" id="KW-0408">Iron</keyword>
<dbReference type="GO" id="GO:0004601">
    <property type="term" value="F:peroxidase activity"/>
    <property type="evidence" value="ECO:0007669"/>
    <property type="project" value="UniProtKB-KW"/>
</dbReference>
<dbReference type="PANTHER" id="PTHR30521:SF0">
    <property type="entry name" value="DYP-TYPE PEROXIDASE FAMILY PROTEIN"/>
    <property type="match status" value="1"/>
</dbReference>
<reference evidence="10" key="1">
    <citation type="submission" date="2009-09" db="EMBL/GenBank/DDBJ databases">
        <title>The complete genome of Nakamurella multipartita DSM 44233.</title>
        <authorList>
            <consortium name="US DOE Joint Genome Institute (JGI-PGF)"/>
            <person name="Lucas S."/>
            <person name="Copeland A."/>
            <person name="Lapidus A."/>
            <person name="Glavina del Rio T."/>
            <person name="Dalin E."/>
            <person name="Tice H."/>
            <person name="Bruce D."/>
            <person name="Goodwin L."/>
            <person name="Pitluck S."/>
            <person name="Kyrpides N."/>
            <person name="Mavromatis K."/>
            <person name="Ivanova N."/>
            <person name="Ovchinnikova G."/>
            <person name="Sims D."/>
            <person name="Meincke L."/>
            <person name="Brettin T."/>
            <person name="Detter J.C."/>
            <person name="Han C."/>
            <person name="Larimer F."/>
            <person name="Land M."/>
            <person name="Hauser L."/>
            <person name="Markowitz V."/>
            <person name="Cheng J.-F."/>
            <person name="Hugenholtz P."/>
            <person name="Woyke T."/>
            <person name="Wu D."/>
            <person name="Klenk H.-P."/>
            <person name="Eisen J.A."/>
        </authorList>
    </citation>
    <scope>NUCLEOTIDE SEQUENCE [LARGE SCALE GENOMIC DNA]</scope>
    <source>
        <strain evidence="10">ATCC 700099 / DSM 44233 / CIP 104796 / JCM 9543 / NBRC 105858 / Y-104</strain>
    </source>
</reference>
<dbReference type="eggNOG" id="COG2837">
    <property type="taxonomic scope" value="Bacteria"/>
</dbReference>
<dbReference type="HOGENOM" id="CLU_044178_2_0_11"/>
<gene>
    <name evidence="9" type="ordered locus">Namu_4299</name>
</gene>
<keyword evidence="10" id="KW-1185">Reference proteome</keyword>
<evidence type="ECO:0000256" key="1">
    <source>
        <dbReference type="ARBA" id="ARBA00001970"/>
    </source>
</evidence>
<evidence type="ECO:0000256" key="4">
    <source>
        <dbReference type="ARBA" id="ARBA00023002"/>
    </source>
</evidence>
<accession>C8XJM6</accession>
<evidence type="ECO:0000259" key="8">
    <source>
        <dbReference type="Pfam" id="PF20628"/>
    </source>
</evidence>
<evidence type="ECO:0000256" key="3">
    <source>
        <dbReference type="ARBA" id="ARBA00022723"/>
    </source>
</evidence>
<dbReference type="EMBL" id="CP001737">
    <property type="protein sequence ID" value="ACV80587.1"/>
    <property type="molecule type" value="Genomic_DNA"/>
</dbReference>
<dbReference type="GO" id="GO:0020037">
    <property type="term" value="F:heme binding"/>
    <property type="evidence" value="ECO:0007669"/>
    <property type="project" value="InterPro"/>
</dbReference>
<name>C8XJM6_NAKMY</name>
<evidence type="ECO:0000256" key="2">
    <source>
        <dbReference type="ARBA" id="ARBA00022559"/>
    </source>
</evidence>
<dbReference type="InterPro" id="IPR011008">
    <property type="entry name" value="Dimeric_a/b-barrel"/>
</dbReference>
<dbReference type="PROSITE" id="PS51404">
    <property type="entry name" value="DYP_PEROXIDASE"/>
    <property type="match status" value="1"/>
</dbReference>
<evidence type="ECO:0000259" key="7">
    <source>
        <dbReference type="Pfam" id="PF04261"/>
    </source>
</evidence>
<dbReference type="InterPro" id="IPR048327">
    <property type="entry name" value="Dyp_perox_N"/>
</dbReference>
<keyword evidence="4" id="KW-0560">Oxidoreductase</keyword>
<evidence type="ECO:0000313" key="9">
    <source>
        <dbReference type="EMBL" id="ACV80587.1"/>
    </source>
</evidence>
<evidence type="ECO:0000256" key="5">
    <source>
        <dbReference type="ARBA" id="ARBA00023004"/>
    </source>
</evidence>
<dbReference type="PANTHER" id="PTHR30521">
    <property type="entry name" value="DEFERROCHELATASE/PEROXIDASE"/>
    <property type="match status" value="1"/>
</dbReference>
<dbReference type="InParanoid" id="C8XJM6"/>
<comment type="similarity">
    <text evidence="6">Belongs to the DyP-type peroxidase family.</text>
</comment>
<dbReference type="Proteomes" id="UP000002218">
    <property type="component" value="Chromosome"/>
</dbReference>
<proteinExistence type="inferred from homology"/>
<organism evidence="9 10">
    <name type="scientific">Nakamurella multipartita (strain ATCC 700099 / DSM 44233 / CIP 104796 / JCM 9543 / NBRC 105858 / Y-104)</name>
    <name type="common">Microsphaera multipartita</name>
    <dbReference type="NCBI Taxonomy" id="479431"/>
    <lineage>
        <taxon>Bacteria</taxon>
        <taxon>Bacillati</taxon>
        <taxon>Actinomycetota</taxon>
        <taxon>Actinomycetes</taxon>
        <taxon>Nakamurellales</taxon>
        <taxon>Nakamurellaceae</taxon>
        <taxon>Nakamurella</taxon>
    </lineage>
</organism>
<dbReference type="RefSeq" id="WP_015749412.1">
    <property type="nucleotide sequence ID" value="NC_013235.1"/>
</dbReference>
<dbReference type="NCBIfam" id="TIGR01413">
    <property type="entry name" value="Dyp_perox_fam"/>
    <property type="match status" value="1"/>
</dbReference>
<sequence>MTTPQTGIFALGTHAHSYLELTLEPGADPRQAVAVVAGLSEPRTTMGGVNLVVGFRPELWESVLPGHAPAGLTGFTAPVTGPDGFTMPATQRDLFLWTAGGSRDVVFDTVTAVIEALAGLATVTDEVSGWTYHRDRDLTGFIDGTENPHLSEAARRVLVPFGRPGGGGSVLLVQKWRHEAARWNALPVADQEQAIGRTKPDSVELTDRPETSHAARTDQDDFGKIFRRNTAFGDAREHGTMFVGFCNRRTPLADMLESMAGVRGGLRDELTRYTTPLTGAYYFVPALDDLAILAPPDAED</sequence>
<keyword evidence="2 9" id="KW-0575">Peroxidase</keyword>
<dbReference type="Pfam" id="PF20628">
    <property type="entry name" value="Dyp_perox_C"/>
    <property type="match status" value="1"/>
</dbReference>
<dbReference type="KEGG" id="nml:Namu_4299"/>
<keyword evidence="3" id="KW-0479">Metal-binding</keyword>
<dbReference type="SUPFAM" id="SSF54909">
    <property type="entry name" value="Dimeric alpha+beta barrel"/>
    <property type="match status" value="1"/>
</dbReference>
<feature type="domain" description="Dyp-type peroxidase C-terminal" evidence="8">
    <location>
        <begin position="135"/>
        <end position="288"/>
    </location>
</feature>
<reference evidence="9 10" key="2">
    <citation type="journal article" date="2010" name="Stand. Genomic Sci.">
        <title>Complete genome sequence of Nakamurella multipartita type strain (Y-104).</title>
        <authorList>
            <person name="Tice H."/>
            <person name="Mayilraj S."/>
            <person name="Sims D."/>
            <person name="Lapidus A."/>
            <person name="Nolan M."/>
            <person name="Lucas S."/>
            <person name="Glavina Del Rio T."/>
            <person name="Copeland A."/>
            <person name="Cheng J.F."/>
            <person name="Meincke L."/>
            <person name="Bruce D."/>
            <person name="Goodwin L."/>
            <person name="Pitluck S."/>
            <person name="Ivanova N."/>
            <person name="Mavromatis K."/>
            <person name="Ovchinnikova G."/>
            <person name="Pati A."/>
            <person name="Chen A."/>
            <person name="Palaniappan K."/>
            <person name="Land M."/>
            <person name="Hauser L."/>
            <person name="Chang Y.J."/>
            <person name="Jeffries C.D."/>
            <person name="Detter J.C."/>
            <person name="Brettin T."/>
            <person name="Rohde M."/>
            <person name="Goker M."/>
            <person name="Bristow J."/>
            <person name="Eisen J.A."/>
            <person name="Markowitz V."/>
            <person name="Hugenholtz P."/>
            <person name="Kyrpides N.C."/>
            <person name="Klenk H.P."/>
            <person name="Chen F."/>
        </authorList>
    </citation>
    <scope>NUCLEOTIDE SEQUENCE [LARGE SCALE GENOMIC DNA]</scope>
    <source>
        <strain evidence="10">ATCC 700099 / DSM 44233 / CIP 104796 / JCM 9543 / NBRC 105858 / Y-104</strain>
    </source>
</reference>
<dbReference type="AlphaFoldDB" id="C8XJM6"/>
<feature type="domain" description="Dyp-type peroxidase N-terminal" evidence="7">
    <location>
        <begin position="50"/>
        <end position="130"/>
    </location>
</feature>
<dbReference type="InterPro" id="IPR006314">
    <property type="entry name" value="Dyp_peroxidase"/>
</dbReference>
<dbReference type="Pfam" id="PF04261">
    <property type="entry name" value="Dyp_perox_N"/>
    <property type="match status" value="1"/>
</dbReference>